<dbReference type="EMBL" id="CP091512">
    <property type="protein sequence ID" value="UOO93355.1"/>
    <property type="molecule type" value="Genomic_DNA"/>
</dbReference>
<evidence type="ECO:0008006" key="4">
    <source>
        <dbReference type="Google" id="ProtNLM"/>
    </source>
</evidence>
<evidence type="ECO:0000313" key="3">
    <source>
        <dbReference type="Proteomes" id="UP000832034"/>
    </source>
</evidence>
<organism evidence="2 3">
    <name type="scientific">Vitreoscilla stercoraria</name>
    <dbReference type="NCBI Taxonomy" id="61"/>
    <lineage>
        <taxon>Bacteria</taxon>
        <taxon>Pseudomonadati</taxon>
        <taxon>Pseudomonadota</taxon>
        <taxon>Betaproteobacteria</taxon>
        <taxon>Neisseriales</taxon>
        <taxon>Neisseriaceae</taxon>
        <taxon>Vitreoscilla</taxon>
    </lineage>
</organism>
<evidence type="ECO:0000313" key="2">
    <source>
        <dbReference type="EMBL" id="UOO93355.1"/>
    </source>
</evidence>
<feature type="region of interest" description="Disordered" evidence="1">
    <location>
        <begin position="312"/>
        <end position="338"/>
    </location>
</feature>
<keyword evidence="3" id="KW-1185">Reference proteome</keyword>
<proteinExistence type="predicted"/>
<reference evidence="2" key="1">
    <citation type="submission" date="2021-12" db="EMBL/GenBank/DDBJ databases">
        <authorList>
            <person name="Veyrier F.J."/>
        </authorList>
    </citation>
    <scope>NUCLEOTIDE SEQUENCE</scope>
    <source>
        <strain evidence="2">SAG 1488-6</strain>
    </source>
</reference>
<reference evidence="2" key="2">
    <citation type="journal article" date="2022" name="Res Sq">
        <title>Evolution of multicellular longitudinally dividing oral cavity symbionts (Neisseriaceae).</title>
        <authorList>
            <person name="Nyongesa S."/>
            <person name="Weber P."/>
            <person name="Bernet E."/>
            <person name="Pullido F."/>
            <person name="Nieckarz M."/>
            <person name="Delaby M."/>
            <person name="Nieves C."/>
            <person name="Viehboeck T."/>
            <person name="Krause N."/>
            <person name="Rivera-Millot A."/>
            <person name="Nakamura A."/>
            <person name="Vischer N."/>
            <person name="VanNieuwenhze M."/>
            <person name="Brun Y."/>
            <person name="Cava F."/>
            <person name="Bulgheresi S."/>
            <person name="Veyrier F."/>
        </authorList>
    </citation>
    <scope>NUCLEOTIDE SEQUENCE</scope>
    <source>
        <strain evidence="2">SAG 1488-6</strain>
    </source>
</reference>
<dbReference type="Proteomes" id="UP000832034">
    <property type="component" value="Chromosome"/>
</dbReference>
<sequence>MTQIQTTASLLQPSTQKTNATVGFFDFESFELTQRMAKMFASSSLVPAQFRKSVEKYNNQTRQREWVENPEAIANCCIALDMAARLNANPIMVMQNLYVIEGRPSWSSQWIIACINRSGRFTPLQFRIEDKGEQEVQYEESAWVNGKKQSAMKKATIRNLVCVAHAKSLETGETVESAPISMELAVKEGWYGKNGSKWQTMPEMMLRYRAASFFGRIYAPDLLMGFSSQEEAEEMAYIETMPSGEVVEETTKVAKGKMKKAEAVAALLIPDAAAEAEAEAIAQQITSASIQSNAPEHVDTEHVDTQTDEVLYNTGPLSNPDQYPVNPDDDDIFAGTGV</sequence>
<name>A0ABY4EC82_VITST</name>
<accession>A0ABY4EC82</accession>
<dbReference type="RefSeq" id="WP_019959092.1">
    <property type="nucleotide sequence ID" value="NZ_CP091512.1"/>
</dbReference>
<gene>
    <name evidence="2" type="ORF">LVJ81_04830</name>
</gene>
<protein>
    <recommendedName>
        <fullName evidence="4">RecT family protein</fullName>
    </recommendedName>
</protein>
<evidence type="ECO:0000256" key="1">
    <source>
        <dbReference type="SAM" id="MobiDB-lite"/>
    </source>
</evidence>